<gene>
    <name evidence="1" type="ORF">Xhom_03318</name>
</gene>
<organism evidence="1 2">
    <name type="scientific">Xenorhabdus hominickii</name>
    <dbReference type="NCBI Taxonomy" id="351679"/>
    <lineage>
        <taxon>Bacteria</taxon>
        <taxon>Pseudomonadati</taxon>
        <taxon>Pseudomonadota</taxon>
        <taxon>Gammaproteobacteria</taxon>
        <taxon>Enterobacterales</taxon>
        <taxon>Morganellaceae</taxon>
        <taxon>Xenorhabdus</taxon>
    </lineage>
</organism>
<evidence type="ECO:0000313" key="2">
    <source>
        <dbReference type="Proteomes" id="UP000225433"/>
    </source>
</evidence>
<evidence type="ECO:0000313" key="1">
    <source>
        <dbReference type="EMBL" id="PHM54242.1"/>
    </source>
</evidence>
<reference evidence="1 2" key="1">
    <citation type="journal article" date="2017" name="Nat. Microbiol.">
        <title>Natural product diversity associated with the nematode symbionts Photorhabdus and Xenorhabdus.</title>
        <authorList>
            <person name="Tobias N.J."/>
            <person name="Wolff H."/>
            <person name="Djahanschiri B."/>
            <person name="Grundmann F."/>
            <person name="Kronenwerth M."/>
            <person name="Shi Y.M."/>
            <person name="Simonyi S."/>
            <person name="Grun P."/>
            <person name="Shapiro-Ilan D."/>
            <person name="Pidot S.J."/>
            <person name="Stinear T.P."/>
            <person name="Ebersberger I."/>
            <person name="Bode H.B."/>
        </authorList>
    </citation>
    <scope>NUCLEOTIDE SEQUENCE [LARGE SCALE GENOMIC DNA]</scope>
    <source>
        <strain evidence="1 2">DSM 17903</strain>
    </source>
</reference>
<dbReference type="AlphaFoldDB" id="A0A2G0Q4W9"/>
<name>A0A2G0Q4W9_XENHO</name>
<comment type="caution">
    <text evidence="1">The sequence shown here is derived from an EMBL/GenBank/DDBJ whole genome shotgun (WGS) entry which is preliminary data.</text>
</comment>
<proteinExistence type="predicted"/>
<dbReference type="Proteomes" id="UP000225433">
    <property type="component" value="Unassembled WGS sequence"/>
</dbReference>
<protein>
    <submittedName>
        <fullName evidence="1">Uncharacterized protein</fullName>
    </submittedName>
</protein>
<sequence length="118" mass="13765">MKNNGGKNGANYAPLVLSHVKHLYPSSFRLQLLAMFTHPGHIVKLCSQEFVINDINDAIRNLLDIYLWAYNLLIIRVSQLETVTHTEHEDPWIKAGFIFFLLITHFEFHIRFDIHPPK</sequence>
<accession>A0A2G0Q4W9</accession>
<dbReference type="EMBL" id="NJAI01000005">
    <property type="protein sequence ID" value="PHM54242.1"/>
    <property type="molecule type" value="Genomic_DNA"/>
</dbReference>